<proteinExistence type="predicted"/>
<reference evidence="1" key="1">
    <citation type="submission" date="2021-09" db="EMBL/GenBank/DDBJ databases">
        <authorList>
            <consortium name="Pathogen Informatics"/>
        </authorList>
    </citation>
    <scope>NUCLEOTIDE SEQUENCE</scope>
</reference>
<accession>A0A8J2LYY7</accession>
<dbReference type="OrthoDB" id="5855697at2759"/>
<evidence type="ECO:0000313" key="2">
    <source>
        <dbReference type="Proteomes" id="UP000746747"/>
    </source>
</evidence>
<dbReference type="EMBL" id="CAKAEH010000968">
    <property type="protein sequence ID" value="CAG9532413.1"/>
    <property type="molecule type" value="Genomic_DNA"/>
</dbReference>
<organism evidence="1 2">
    <name type="scientific">Cercopithifilaria johnstoni</name>
    <dbReference type="NCBI Taxonomy" id="2874296"/>
    <lineage>
        <taxon>Eukaryota</taxon>
        <taxon>Metazoa</taxon>
        <taxon>Ecdysozoa</taxon>
        <taxon>Nematoda</taxon>
        <taxon>Chromadorea</taxon>
        <taxon>Rhabditida</taxon>
        <taxon>Spirurina</taxon>
        <taxon>Spiruromorpha</taxon>
        <taxon>Filarioidea</taxon>
        <taxon>Onchocercidae</taxon>
        <taxon>Cercopithifilaria</taxon>
    </lineage>
</organism>
<comment type="caution">
    <text evidence="1">The sequence shown here is derived from an EMBL/GenBank/DDBJ whole genome shotgun (WGS) entry which is preliminary data.</text>
</comment>
<protein>
    <submittedName>
        <fullName evidence="1">Uncharacterized protein</fullName>
    </submittedName>
</protein>
<name>A0A8J2LYY7_9BILA</name>
<gene>
    <name evidence="1" type="ORF">CJOHNSTONI_LOCUS2724</name>
</gene>
<dbReference type="AlphaFoldDB" id="A0A8J2LYY7"/>
<evidence type="ECO:0000313" key="1">
    <source>
        <dbReference type="EMBL" id="CAG9532413.1"/>
    </source>
</evidence>
<sequence>MMNDKILKIVESIQVHSPKRISHTTNIKLEPYSVVSDTSIVPTDYTSVASNESFYDTSHILDGRPVFGPWPKPILPMKSHSDSNQVHKLTQCIEHDMKKSSSDTTMDIAIHCGKSSKEINTTTISIPVAGKYDIATQKLSENNLNEGTAAISHGQISYNTAILKSGDILDEAKSEHSIHMITDMVSPNEQNKLHFEQFQQRLTSLATPFVSILGARIGTTGESSTDEDLGTNETDNVKKLIGTLQSVSQSIKSKGTYDEIEIDDELTVHSSSYFQQKRIADLPLSSSISSVAEKTQKLMDATYQTALSQEDIHLLSDTIEQQCNDNNNNSNNANLMKKYANELMLGIGKILRKENGGIAALYKHTLERPDSRFSKILYSMIA</sequence>
<dbReference type="Proteomes" id="UP000746747">
    <property type="component" value="Unassembled WGS sequence"/>
</dbReference>
<keyword evidence="2" id="KW-1185">Reference proteome</keyword>